<organism evidence="1">
    <name type="scientific">Thermosporothrix sp. COM3</name>
    <dbReference type="NCBI Taxonomy" id="2490863"/>
    <lineage>
        <taxon>Bacteria</taxon>
        <taxon>Bacillati</taxon>
        <taxon>Chloroflexota</taxon>
        <taxon>Ktedonobacteria</taxon>
        <taxon>Ktedonobacterales</taxon>
        <taxon>Thermosporotrichaceae</taxon>
        <taxon>Thermosporothrix</taxon>
    </lineage>
</organism>
<reference evidence="1" key="1">
    <citation type="submission" date="2018-12" db="EMBL/GenBank/DDBJ databases">
        <title>Novel natural products biosynthetic potential of the class Ktedonobacteria.</title>
        <authorList>
            <person name="Zheng Y."/>
            <person name="Saitou A."/>
            <person name="Wang C.M."/>
            <person name="Toyoda A."/>
            <person name="Minakuchi Y."/>
            <person name="Sekiguchi Y."/>
            <person name="Ueda K."/>
            <person name="Takano H."/>
            <person name="Sakai Y."/>
            <person name="Yokota A."/>
            <person name="Yabe S."/>
        </authorList>
    </citation>
    <scope>NUCLEOTIDE SEQUENCE</scope>
    <source>
        <strain evidence="1">COM3</strain>
    </source>
</reference>
<dbReference type="AlphaFoldDB" id="A0A455SNG5"/>
<name>A0A455SNG5_9CHLR</name>
<sequence>MFGADITVIHPPGFIDGQFYDLFGAWCQADRTKHNTITASDNEFDFMPNLLKSDTTSEEYFCCYVLWIT</sequence>
<proteinExistence type="predicted"/>
<dbReference type="EMBL" id="AP019376">
    <property type="protein sequence ID" value="BBH89200.1"/>
    <property type="molecule type" value="Genomic_DNA"/>
</dbReference>
<gene>
    <name evidence="1" type="ORF">KTC_39510</name>
</gene>
<evidence type="ECO:0000313" key="1">
    <source>
        <dbReference type="EMBL" id="BBH89200.1"/>
    </source>
</evidence>
<accession>A0A455SNG5</accession>
<protein>
    <submittedName>
        <fullName evidence="1">Uncharacterized protein</fullName>
    </submittedName>
</protein>